<feature type="non-terminal residue" evidence="2">
    <location>
        <position position="166"/>
    </location>
</feature>
<dbReference type="AlphaFoldDB" id="A0A0B6XXX7"/>
<evidence type="ECO:0000256" key="1">
    <source>
        <dbReference type="SAM" id="MobiDB-lite"/>
    </source>
</evidence>
<accession>A0A0B6XXX7</accession>
<feature type="region of interest" description="Disordered" evidence="1">
    <location>
        <begin position="1"/>
        <end position="103"/>
    </location>
</feature>
<feature type="compositionally biased region" description="Polar residues" evidence="1">
    <location>
        <begin position="1"/>
        <end position="11"/>
    </location>
</feature>
<organism evidence="2">
    <name type="scientific">Arion vulgaris</name>
    <dbReference type="NCBI Taxonomy" id="1028688"/>
    <lineage>
        <taxon>Eukaryota</taxon>
        <taxon>Metazoa</taxon>
        <taxon>Spiralia</taxon>
        <taxon>Lophotrochozoa</taxon>
        <taxon>Mollusca</taxon>
        <taxon>Gastropoda</taxon>
        <taxon>Heterobranchia</taxon>
        <taxon>Euthyneura</taxon>
        <taxon>Panpulmonata</taxon>
        <taxon>Eupulmonata</taxon>
        <taxon>Stylommatophora</taxon>
        <taxon>Helicina</taxon>
        <taxon>Arionoidea</taxon>
        <taxon>Arionidae</taxon>
        <taxon>Arion</taxon>
    </lineage>
</organism>
<feature type="compositionally biased region" description="Polar residues" evidence="1">
    <location>
        <begin position="30"/>
        <end position="39"/>
    </location>
</feature>
<reference evidence="2" key="1">
    <citation type="submission" date="2014-12" db="EMBL/GenBank/DDBJ databases">
        <title>Insight into the proteome of Arion vulgaris.</title>
        <authorList>
            <person name="Aradska J."/>
            <person name="Bulat T."/>
            <person name="Smidak R."/>
            <person name="Sarate P."/>
            <person name="Gangsoo J."/>
            <person name="Sialana F."/>
            <person name="Bilban M."/>
            <person name="Lubec G."/>
        </authorList>
    </citation>
    <scope>NUCLEOTIDE SEQUENCE</scope>
    <source>
        <tissue evidence="2">Skin</tissue>
    </source>
</reference>
<proteinExistence type="predicted"/>
<name>A0A0B6XXX7_9EUPU</name>
<gene>
    <name evidence="2" type="primary">ORF3819</name>
</gene>
<feature type="compositionally biased region" description="Basic and acidic residues" evidence="1">
    <location>
        <begin position="17"/>
        <end position="28"/>
    </location>
</feature>
<protein>
    <submittedName>
        <fullName evidence="2">Uncharacterized protein</fullName>
    </submittedName>
</protein>
<sequence length="166" mass="18764">QTVKSNATQIATPKLLLEYKRNRDRPDVLSKTSANNEDTNSTRKDTRDPHHILRDRSSSDNGTLSEIHHSPSYGVQSGSHVQPIEGSHERLTHKSPVKTPQPVQDTQVYDVGISHSAFQTEHSNERLQESDRSAEDTYVRYKNRTSRSVATYDRSMSAAVLQTKNH</sequence>
<feature type="non-terminal residue" evidence="2">
    <location>
        <position position="1"/>
    </location>
</feature>
<feature type="compositionally biased region" description="Basic and acidic residues" evidence="1">
    <location>
        <begin position="40"/>
        <end position="58"/>
    </location>
</feature>
<evidence type="ECO:0000313" key="2">
    <source>
        <dbReference type="EMBL" id="CEK48381.1"/>
    </source>
</evidence>
<dbReference type="EMBL" id="HACG01001516">
    <property type="protein sequence ID" value="CEK48381.1"/>
    <property type="molecule type" value="Transcribed_RNA"/>
</dbReference>